<reference evidence="8 9" key="1">
    <citation type="submission" date="2018-11" db="EMBL/GenBank/DDBJ databases">
        <title>Genome sequencing and assembly of Anaerosphaera sp. nov., GS7-6-2.</title>
        <authorList>
            <person name="Rettenmaier R."/>
            <person name="Liebl W."/>
            <person name="Zverlov V."/>
        </authorList>
    </citation>
    <scope>NUCLEOTIDE SEQUENCE [LARGE SCALE GENOMIC DNA]</scope>
    <source>
        <strain evidence="8 9">GS7-6-2</strain>
    </source>
</reference>
<sequence>MENVTTDYYREVIDTLSFDEIYEKFYTKVYRYVGYRIYNKSDVEDLVSQIFLKIYKNFNSYNSNSGSYSQWIFTIAGNTIKDYHRKNSIRNILSLGALNKEPEDDFSMEENFERLDEYKYLRKIIHNLPKREQNLISLRYGAELSYDEIAGIMKLKPNHVGVLLHRSLKKIKSNMEEYYDK</sequence>
<protein>
    <submittedName>
        <fullName evidence="8">Sigma-70 family RNA polymerase sigma factor</fullName>
    </submittedName>
</protein>
<dbReference type="InterPro" id="IPR013249">
    <property type="entry name" value="RNA_pol_sigma70_r4_t2"/>
</dbReference>
<accession>A0A437S6V5</accession>
<dbReference type="SUPFAM" id="SSF88946">
    <property type="entry name" value="Sigma2 domain of RNA polymerase sigma factors"/>
    <property type="match status" value="1"/>
</dbReference>
<evidence type="ECO:0000256" key="2">
    <source>
        <dbReference type="ARBA" id="ARBA00023015"/>
    </source>
</evidence>
<evidence type="ECO:0000256" key="4">
    <source>
        <dbReference type="ARBA" id="ARBA00023125"/>
    </source>
</evidence>
<dbReference type="Gene3D" id="1.10.10.10">
    <property type="entry name" value="Winged helix-like DNA-binding domain superfamily/Winged helix DNA-binding domain"/>
    <property type="match status" value="1"/>
</dbReference>
<dbReference type="AlphaFoldDB" id="A0A437S6V5"/>
<dbReference type="InterPro" id="IPR014284">
    <property type="entry name" value="RNA_pol_sigma-70_dom"/>
</dbReference>
<organism evidence="8 9">
    <name type="scientific">Anaerosphaera multitolerans</name>
    <dbReference type="NCBI Taxonomy" id="2487351"/>
    <lineage>
        <taxon>Bacteria</taxon>
        <taxon>Bacillati</taxon>
        <taxon>Bacillota</taxon>
        <taxon>Tissierellia</taxon>
        <taxon>Tissierellales</taxon>
        <taxon>Peptoniphilaceae</taxon>
        <taxon>Anaerosphaera</taxon>
    </lineage>
</organism>
<dbReference type="PANTHER" id="PTHR43133">
    <property type="entry name" value="RNA POLYMERASE ECF-TYPE SIGMA FACTO"/>
    <property type="match status" value="1"/>
</dbReference>
<evidence type="ECO:0000313" key="9">
    <source>
        <dbReference type="Proteomes" id="UP000288812"/>
    </source>
</evidence>
<feature type="domain" description="RNA polymerase sigma-70 region 2" evidence="6">
    <location>
        <begin position="21"/>
        <end position="88"/>
    </location>
</feature>
<dbReference type="EMBL" id="RLIH01000006">
    <property type="protein sequence ID" value="RVU54746.1"/>
    <property type="molecule type" value="Genomic_DNA"/>
</dbReference>
<dbReference type="Proteomes" id="UP000288812">
    <property type="component" value="Unassembled WGS sequence"/>
</dbReference>
<feature type="domain" description="RNA polymerase sigma factor 70 region 4 type 2" evidence="7">
    <location>
        <begin position="120"/>
        <end position="171"/>
    </location>
</feature>
<comment type="similarity">
    <text evidence="1">Belongs to the sigma-70 factor family. ECF subfamily.</text>
</comment>
<dbReference type="GO" id="GO:0016987">
    <property type="term" value="F:sigma factor activity"/>
    <property type="evidence" value="ECO:0007669"/>
    <property type="project" value="UniProtKB-KW"/>
</dbReference>
<keyword evidence="9" id="KW-1185">Reference proteome</keyword>
<evidence type="ECO:0000256" key="3">
    <source>
        <dbReference type="ARBA" id="ARBA00023082"/>
    </source>
</evidence>
<keyword evidence="2" id="KW-0805">Transcription regulation</keyword>
<dbReference type="OrthoDB" id="9795666at2"/>
<proteinExistence type="inferred from homology"/>
<evidence type="ECO:0000256" key="1">
    <source>
        <dbReference type="ARBA" id="ARBA00010641"/>
    </source>
</evidence>
<dbReference type="GO" id="GO:0006352">
    <property type="term" value="P:DNA-templated transcription initiation"/>
    <property type="evidence" value="ECO:0007669"/>
    <property type="project" value="InterPro"/>
</dbReference>
<dbReference type="InterPro" id="IPR039425">
    <property type="entry name" value="RNA_pol_sigma-70-like"/>
</dbReference>
<keyword evidence="3" id="KW-0731">Sigma factor</keyword>
<name>A0A437S6V5_9FIRM</name>
<evidence type="ECO:0000259" key="7">
    <source>
        <dbReference type="Pfam" id="PF08281"/>
    </source>
</evidence>
<dbReference type="Pfam" id="PF04542">
    <property type="entry name" value="Sigma70_r2"/>
    <property type="match status" value="1"/>
</dbReference>
<keyword evidence="5" id="KW-0804">Transcription</keyword>
<dbReference type="CDD" id="cd06171">
    <property type="entry name" value="Sigma70_r4"/>
    <property type="match status" value="1"/>
</dbReference>
<dbReference type="InterPro" id="IPR013324">
    <property type="entry name" value="RNA_pol_sigma_r3/r4-like"/>
</dbReference>
<evidence type="ECO:0000256" key="5">
    <source>
        <dbReference type="ARBA" id="ARBA00023163"/>
    </source>
</evidence>
<comment type="caution">
    <text evidence="8">The sequence shown here is derived from an EMBL/GenBank/DDBJ whole genome shotgun (WGS) entry which is preliminary data.</text>
</comment>
<dbReference type="InterPro" id="IPR013325">
    <property type="entry name" value="RNA_pol_sigma_r2"/>
</dbReference>
<dbReference type="Pfam" id="PF08281">
    <property type="entry name" value="Sigma70_r4_2"/>
    <property type="match status" value="1"/>
</dbReference>
<keyword evidence="4" id="KW-0238">DNA-binding</keyword>
<dbReference type="Gene3D" id="1.10.1740.10">
    <property type="match status" value="1"/>
</dbReference>
<dbReference type="NCBIfam" id="TIGR02937">
    <property type="entry name" value="sigma70-ECF"/>
    <property type="match status" value="1"/>
</dbReference>
<evidence type="ECO:0000313" key="8">
    <source>
        <dbReference type="EMBL" id="RVU54746.1"/>
    </source>
</evidence>
<dbReference type="PANTHER" id="PTHR43133:SF8">
    <property type="entry name" value="RNA POLYMERASE SIGMA FACTOR HI_1459-RELATED"/>
    <property type="match status" value="1"/>
</dbReference>
<dbReference type="InterPro" id="IPR007627">
    <property type="entry name" value="RNA_pol_sigma70_r2"/>
</dbReference>
<gene>
    <name evidence="8" type="ORF">EF514_05345</name>
</gene>
<evidence type="ECO:0000259" key="6">
    <source>
        <dbReference type="Pfam" id="PF04542"/>
    </source>
</evidence>
<dbReference type="RefSeq" id="WP_127724399.1">
    <property type="nucleotide sequence ID" value="NZ_RLIH01000006.1"/>
</dbReference>
<dbReference type="InterPro" id="IPR036388">
    <property type="entry name" value="WH-like_DNA-bd_sf"/>
</dbReference>
<dbReference type="GO" id="GO:0003677">
    <property type="term" value="F:DNA binding"/>
    <property type="evidence" value="ECO:0007669"/>
    <property type="project" value="UniProtKB-KW"/>
</dbReference>
<dbReference type="SUPFAM" id="SSF88659">
    <property type="entry name" value="Sigma3 and sigma4 domains of RNA polymerase sigma factors"/>
    <property type="match status" value="1"/>
</dbReference>